<organism evidence="1 2">
    <name type="scientific">Monilinia laxa</name>
    <name type="common">Brown rot fungus</name>
    <name type="synonym">Sclerotinia laxa</name>
    <dbReference type="NCBI Taxonomy" id="61186"/>
    <lineage>
        <taxon>Eukaryota</taxon>
        <taxon>Fungi</taxon>
        <taxon>Dikarya</taxon>
        <taxon>Ascomycota</taxon>
        <taxon>Pezizomycotina</taxon>
        <taxon>Leotiomycetes</taxon>
        <taxon>Helotiales</taxon>
        <taxon>Sclerotiniaceae</taxon>
        <taxon>Monilinia</taxon>
    </lineage>
</organism>
<evidence type="ECO:0000313" key="1">
    <source>
        <dbReference type="EMBL" id="KAB8298928.1"/>
    </source>
</evidence>
<sequence>MCDMTLHIFLCGCKTPSLQRCASAINDNARECPFLGNEDEIVENGPCISCYYQSQCESEEREAFAATHAAPPRQALGTRALRKQEQWNNPIDELIVRPIFSGRGRQELRTNRPGPQRRLTTEPELKTPEYDERMRRRIRDATLIMHRNISAPFDSRAPDCRPPSQIRPRKKTVGRFIGEKMKALIAKFSKDSKKRVER</sequence>
<accession>A0A5N6K817</accession>
<reference evidence="1 2" key="1">
    <citation type="submission" date="2019-06" db="EMBL/GenBank/DDBJ databases">
        <title>Genome Sequence of the Brown Rot Fungal Pathogen Monilinia laxa.</title>
        <authorList>
            <person name="De Miccolis Angelini R.M."/>
            <person name="Landi L."/>
            <person name="Abate D."/>
            <person name="Pollastro S."/>
            <person name="Romanazzi G."/>
            <person name="Faretra F."/>
        </authorList>
    </citation>
    <scope>NUCLEOTIDE SEQUENCE [LARGE SCALE GENOMIC DNA]</scope>
    <source>
        <strain evidence="1 2">Mlax316</strain>
    </source>
</reference>
<dbReference type="EMBL" id="VIGI01000006">
    <property type="protein sequence ID" value="KAB8298928.1"/>
    <property type="molecule type" value="Genomic_DNA"/>
</dbReference>
<protein>
    <submittedName>
        <fullName evidence="1">Uncharacterized protein</fullName>
    </submittedName>
</protein>
<comment type="caution">
    <text evidence="1">The sequence shown here is derived from an EMBL/GenBank/DDBJ whole genome shotgun (WGS) entry which is preliminary data.</text>
</comment>
<gene>
    <name evidence="1" type="ORF">EYC80_001082</name>
</gene>
<name>A0A5N6K817_MONLA</name>
<dbReference type="Proteomes" id="UP000326757">
    <property type="component" value="Unassembled WGS sequence"/>
</dbReference>
<dbReference type="OrthoDB" id="10442743at2759"/>
<dbReference type="AlphaFoldDB" id="A0A5N6K817"/>
<keyword evidence="2" id="KW-1185">Reference proteome</keyword>
<evidence type="ECO:0000313" key="2">
    <source>
        <dbReference type="Proteomes" id="UP000326757"/>
    </source>
</evidence>
<proteinExistence type="predicted"/>